<dbReference type="PANTHER" id="PTHR20961">
    <property type="entry name" value="GLYCOSYLTRANSFERASE"/>
    <property type="match status" value="1"/>
</dbReference>
<dbReference type="AlphaFoldDB" id="A0A1G1SZX7"/>
<evidence type="ECO:0000256" key="2">
    <source>
        <dbReference type="ARBA" id="ARBA00022679"/>
    </source>
</evidence>
<evidence type="ECO:0000313" key="6">
    <source>
        <dbReference type="Proteomes" id="UP000177791"/>
    </source>
</evidence>
<gene>
    <name evidence="5" type="ORF">BEN48_16425</name>
</gene>
<dbReference type="OrthoDB" id="1156086at2"/>
<accession>A0A1G1SZX7</accession>
<dbReference type="GO" id="GO:0016757">
    <property type="term" value="F:glycosyltransferase activity"/>
    <property type="evidence" value="ECO:0007669"/>
    <property type="project" value="UniProtKB-KW"/>
</dbReference>
<dbReference type="InterPro" id="IPR049625">
    <property type="entry name" value="Glyco_transf_61_cat"/>
</dbReference>
<evidence type="ECO:0000259" key="4">
    <source>
        <dbReference type="Pfam" id="PF04577"/>
    </source>
</evidence>
<organism evidence="5 6">
    <name type="scientific">Hymenobacter glacialis</name>
    <dbReference type="NCBI Taxonomy" id="1908236"/>
    <lineage>
        <taxon>Bacteria</taxon>
        <taxon>Pseudomonadati</taxon>
        <taxon>Bacteroidota</taxon>
        <taxon>Cytophagia</taxon>
        <taxon>Cytophagales</taxon>
        <taxon>Hymenobacteraceae</taxon>
        <taxon>Hymenobacter</taxon>
    </lineage>
</organism>
<dbReference type="Pfam" id="PF04577">
    <property type="entry name" value="Glyco_transf_61"/>
    <property type="match status" value="1"/>
</dbReference>
<comment type="caution">
    <text evidence="5">The sequence shown here is derived from an EMBL/GenBank/DDBJ whole genome shotgun (WGS) entry which is preliminary data.</text>
</comment>
<dbReference type="InterPro" id="IPR007657">
    <property type="entry name" value="Glycosyltransferase_61"/>
</dbReference>
<protein>
    <recommendedName>
        <fullName evidence="4">Glycosyltransferase 61 catalytic domain-containing protein</fullName>
    </recommendedName>
</protein>
<dbReference type="RefSeq" id="WP_070735166.1">
    <property type="nucleotide sequence ID" value="NZ_MDZC01000075.1"/>
</dbReference>
<keyword evidence="3" id="KW-0325">Glycoprotein</keyword>
<keyword evidence="1" id="KW-0328">Glycosyltransferase</keyword>
<sequence length="395" mass="45004">MSIQGFFIKPYFLYSMLKKVIDFATAKLSRLLPAWEASNVINTFPESAAHRYVLPGNIDSMPVEVADHYRKLVSDAPKVIPALRLYTVANANVSWHGAMFNNLRLFKPEMSPDVDGFFRDSFLLKQWLQPKRVRRYDEAALVYDIWSAQNYYHWLVESLPRLLALRKYYPTIGLLVPEPTPSFIKVTVSILGFEKLIPIKKDEIAKVKSLIVPEKVPYLVMSLEDTTSGQGEFSLTTVRDELLREVDNPTLVPHRRIYVSRAKQSVRRVSNEAAVGQVLEKYGFETVFFEDLSFTEQMELMRETAVLVGLHGANLTNLMFLHPATTVIELINVDSEKYLFYFFLASYFKISYYAATCRSVTGDVNNQVDVVVDIEELNSVIVAALSGQPEASMLK</sequence>
<name>A0A1G1SZX7_9BACT</name>
<evidence type="ECO:0000256" key="3">
    <source>
        <dbReference type="ARBA" id="ARBA00023180"/>
    </source>
</evidence>
<dbReference type="STRING" id="1908236.BEN48_16425"/>
<dbReference type="Proteomes" id="UP000177791">
    <property type="component" value="Unassembled WGS sequence"/>
</dbReference>
<keyword evidence="2" id="KW-0808">Transferase</keyword>
<evidence type="ECO:0000256" key="1">
    <source>
        <dbReference type="ARBA" id="ARBA00022676"/>
    </source>
</evidence>
<keyword evidence="6" id="KW-1185">Reference proteome</keyword>
<dbReference type="EMBL" id="MDZC01000075">
    <property type="protein sequence ID" value="OGX84179.1"/>
    <property type="molecule type" value="Genomic_DNA"/>
</dbReference>
<reference evidence="5 6" key="1">
    <citation type="submission" date="2016-08" db="EMBL/GenBank/DDBJ databases">
        <title>Hymenobacter coccineus sp. nov., Hymenobacter lapidarius sp. nov. and Hymenobacter glacialis sp. nov., isolated from Antarctic soil.</title>
        <authorList>
            <person name="Sedlacek I."/>
            <person name="Kralova S."/>
            <person name="Kyrova K."/>
            <person name="Maslanova I."/>
            <person name="Stankova E."/>
            <person name="Vrbovska V."/>
            <person name="Nemec M."/>
            <person name="Bartak M."/>
            <person name="Svec P."/>
            <person name="Busse H.-J."/>
            <person name="Pantucek R."/>
        </authorList>
    </citation>
    <scope>NUCLEOTIDE SEQUENCE [LARGE SCALE GENOMIC DNA]</scope>
    <source>
        <strain evidence="5 6">CCM 8648</strain>
    </source>
</reference>
<evidence type="ECO:0000313" key="5">
    <source>
        <dbReference type="EMBL" id="OGX84179.1"/>
    </source>
</evidence>
<feature type="domain" description="Glycosyltransferase 61 catalytic" evidence="4">
    <location>
        <begin position="151"/>
        <end position="328"/>
    </location>
</feature>
<proteinExistence type="predicted"/>